<keyword evidence="3 5" id="KW-0442">Lipid degradation</keyword>
<feature type="active site" description="Charge relay system" evidence="6">
    <location>
        <position position="277"/>
    </location>
</feature>
<evidence type="ECO:0000256" key="4">
    <source>
        <dbReference type="ARBA" id="ARBA00023098"/>
    </source>
</evidence>
<evidence type="ECO:0000256" key="2">
    <source>
        <dbReference type="ARBA" id="ARBA00022801"/>
    </source>
</evidence>
<keyword evidence="2 5" id="KW-0378">Hydrolase</keyword>
<dbReference type="Gene3D" id="3.40.50.1820">
    <property type="entry name" value="alpha/beta hydrolase"/>
    <property type="match status" value="1"/>
</dbReference>
<dbReference type="PANTHER" id="PTHR10272:SF0">
    <property type="entry name" value="PLATELET-ACTIVATING FACTOR ACETYLHYDROLASE"/>
    <property type="match status" value="1"/>
</dbReference>
<name>A0A8X6MZ53_NEPPI</name>
<dbReference type="Pfam" id="PF03403">
    <property type="entry name" value="PAF-AH_p_II"/>
    <property type="match status" value="1"/>
</dbReference>
<evidence type="ECO:0000313" key="7">
    <source>
        <dbReference type="EMBL" id="GFS85679.1"/>
    </source>
</evidence>
<keyword evidence="8" id="KW-1185">Reference proteome</keyword>
<feature type="active site" description="Charge relay system" evidence="6">
    <location>
        <position position="334"/>
    </location>
</feature>
<dbReference type="PANTHER" id="PTHR10272">
    <property type="entry name" value="PLATELET-ACTIVATING FACTOR ACETYLHYDROLASE"/>
    <property type="match status" value="1"/>
</dbReference>
<dbReference type="AlphaFoldDB" id="A0A8X6MZ53"/>
<keyword evidence="4 5" id="KW-0443">Lipid metabolism</keyword>
<comment type="caution">
    <text evidence="7">The sequence shown here is derived from an EMBL/GenBank/DDBJ whole genome shotgun (WGS) entry which is preliminary data.</text>
</comment>
<dbReference type="EC" id="3.1.1.47" evidence="1 5"/>
<dbReference type="Proteomes" id="UP000887013">
    <property type="component" value="Unassembled WGS sequence"/>
</dbReference>
<protein>
    <recommendedName>
        <fullName evidence="1 5">1-alkyl-2-acetylglycerophosphocholine esterase</fullName>
        <ecNumber evidence="1 5">3.1.1.47</ecNumber>
    </recommendedName>
</protein>
<dbReference type="InterPro" id="IPR016715">
    <property type="entry name" value="PAF_acetylhydro_eukaryote"/>
</dbReference>
<comment type="catalytic activity">
    <reaction evidence="5">
        <text>a 1-O-alkyl-2-acetyl-sn-glycero-3-phosphocholine + H2O = a 1-O-alkyl-sn-glycero-3-phosphocholine + acetate + H(+)</text>
        <dbReference type="Rhea" id="RHEA:17777"/>
        <dbReference type="ChEBI" id="CHEBI:15377"/>
        <dbReference type="ChEBI" id="CHEBI:15378"/>
        <dbReference type="ChEBI" id="CHEBI:30089"/>
        <dbReference type="ChEBI" id="CHEBI:30909"/>
        <dbReference type="ChEBI" id="CHEBI:36707"/>
        <dbReference type="EC" id="3.1.1.47"/>
    </reaction>
</comment>
<sequence length="409" mass="47221">MTSYLKFGVFTRLYYPSKDHGILDRYLQWPLWLPHKEYLNGYSVRLGMPPCFLRFLHQMLVGKLYIPAIWQAPLRPTEEKYPVIVFSHGLSGWRTSYSSLCLELASYGFVVAAVEHRDFSASASFYKKQVRMSTSGTNPGASLCDLDDLLNDQSDFESSDLVDGKWDPGQGVQDVGPFCHAKEWMLYQRATKENESRLRSRQLKYRAKECMEVLDLLEDLNKGRYVANVLESHFDSGMFYNQLDLKKAFFIGHSFGGATGVLCLATELRFKAGIFLDPWMFPFYGDQSSFSMVSEPFMCLLVKSFQTKKSFRLLKLLQDMHNDSQFLVLKDAYHRDLCDTPFIKKFSLSLSSKIGFRIERFAILDLASDIILQYLGHHLGKDFRGCSSKIESLKKKYLRAEDYMNKLVR</sequence>
<evidence type="ECO:0000313" key="8">
    <source>
        <dbReference type="Proteomes" id="UP000887013"/>
    </source>
</evidence>
<reference evidence="7" key="1">
    <citation type="submission" date="2020-08" db="EMBL/GenBank/DDBJ databases">
        <title>Multicomponent nature underlies the extraordinary mechanical properties of spider dragline silk.</title>
        <authorList>
            <person name="Kono N."/>
            <person name="Nakamura H."/>
            <person name="Mori M."/>
            <person name="Yoshida Y."/>
            <person name="Ohtoshi R."/>
            <person name="Malay A.D."/>
            <person name="Moran D.A.P."/>
            <person name="Tomita M."/>
            <person name="Numata K."/>
            <person name="Arakawa K."/>
        </authorList>
    </citation>
    <scope>NUCLEOTIDE SEQUENCE</scope>
</reference>
<feature type="active site" description="Nucleophile" evidence="6">
    <location>
        <position position="254"/>
    </location>
</feature>
<evidence type="ECO:0000256" key="5">
    <source>
        <dbReference type="PIRNR" id="PIRNR018169"/>
    </source>
</evidence>
<evidence type="ECO:0000256" key="1">
    <source>
        <dbReference type="ARBA" id="ARBA00013201"/>
    </source>
</evidence>
<dbReference type="PIRSF" id="PIRSF018169">
    <property type="entry name" value="PAF_acetylhydrolase"/>
    <property type="match status" value="1"/>
</dbReference>
<dbReference type="GO" id="GO:0016042">
    <property type="term" value="P:lipid catabolic process"/>
    <property type="evidence" value="ECO:0007669"/>
    <property type="project" value="UniProtKB-KW"/>
</dbReference>
<dbReference type="EMBL" id="BMAW01098605">
    <property type="protein sequence ID" value="GFS85679.1"/>
    <property type="molecule type" value="Genomic_DNA"/>
</dbReference>
<organism evidence="7 8">
    <name type="scientific">Nephila pilipes</name>
    <name type="common">Giant wood spider</name>
    <name type="synonym">Nephila maculata</name>
    <dbReference type="NCBI Taxonomy" id="299642"/>
    <lineage>
        <taxon>Eukaryota</taxon>
        <taxon>Metazoa</taxon>
        <taxon>Ecdysozoa</taxon>
        <taxon>Arthropoda</taxon>
        <taxon>Chelicerata</taxon>
        <taxon>Arachnida</taxon>
        <taxon>Araneae</taxon>
        <taxon>Araneomorphae</taxon>
        <taxon>Entelegynae</taxon>
        <taxon>Araneoidea</taxon>
        <taxon>Nephilidae</taxon>
        <taxon>Nephila</taxon>
    </lineage>
</organism>
<evidence type="ECO:0000256" key="6">
    <source>
        <dbReference type="PIRSR" id="PIRSR018169-1"/>
    </source>
</evidence>
<dbReference type="SUPFAM" id="SSF53474">
    <property type="entry name" value="alpha/beta-Hydrolases"/>
    <property type="match status" value="1"/>
</dbReference>
<accession>A0A8X6MZ53</accession>
<dbReference type="GO" id="GO:0003847">
    <property type="term" value="F:1-alkyl-2-acetylglycerophosphocholine esterase activity"/>
    <property type="evidence" value="ECO:0007669"/>
    <property type="project" value="UniProtKB-UniRule"/>
</dbReference>
<gene>
    <name evidence="7" type="primary">PLA2G7</name>
    <name evidence="7" type="ORF">NPIL_673751</name>
</gene>
<proteinExistence type="predicted"/>
<evidence type="ECO:0000256" key="3">
    <source>
        <dbReference type="ARBA" id="ARBA00022963"/>
    </source>
</evidence>
<dbReference type="OrthoDB" id="2363873at2759"/>
<dbReference type="InterPro" id="IPR029058">
    <property type="entry name" value="AB_hydrolase_fold"/>
</dbReference>